<evidence type="ECO:0000256" key="4">
    <source>
        <dbReference type="ARBA" id="ARBA00022692"/>
    </source>
</evidence>
<evidence type="ECO:0000256" key="2">
    <source>
        <dbReference type="ARBA" id="ARBA00022448"/>
    </source>
</evidence>
<feature type="transmembrane region" description="Helical" evidence="7">
    <location>
        <begin position="21"/>
        <end position="42"/>
    </location>
</feature>
<dbReference type="InterPro" id="IPR035906">
    <property type="entry name" value="MetI-like_sf"/>
</dbReference>
<evidence type="ECO:0000256" key="7">
    <source>
        <dbReference type="RuleBase" id="RU363032"/>
    </source>
</evidence>
<organism evidence="9 10">
    <name type="scientific">Rhodomicrobium vannielii (strain ATCC 17100 / DSM 162 / LMG 4299 / NCIMB 10020 / ATH 3.1.1)</name>
    <dbReference type="NCBI Taxonomy" id="648757"/>
    <lineage>
        <taxon>Bacteria</taxon>
        <taxon>Pseudomonadati</taxon>
        <taxon>Pseudomonadota</taxon>
        <taxon>Alphaproteobacteria</taxon>
        <taxon>Hyphomicrobiales</taxon>
        <taxon>Hyphomicrobiaceae</taxon>
        <taxon>Rhodomicrobium</taxon>
    </lineage>
</organism>
<dbReference type="CDD" id="cd06261">
    <property type="entry name" value="TM_PBP2"/>
    <property type="match status" value="1"/>
</dbReference>
<sequence>MTAEALRPEMAAILADSRRKLRAAILTGAALAVVILAAFLYAGALNPKRYADAIPTILKLASDAFPPDFSRWQSWGKPLLETLSMSVAGTVLGVCMALPLGALGARNVTRSNFINVPVRFVLNMLRSIPGLIWGVIYVAAVGFGPLPGVLALATHSTGMLGKFYAETMEHVDPGPGNALKSHGVSKLGVLRFSVVPQILPQLVDVTLYRWEHNLRAATTLGVVGAGGLGLEIITAFNLFEYREAMALIIVLLVLVTLITILGARLRRHFLGQM</sequence>
<evidence type="ECO:0000256" key="5">
    <source>
        <dbReference type="ARBA" id="ARBA00022989"/>
    </source>
</evidence>
<feature type="domain" description="ABC transmembrane type-1" evidence="8">
    <location>
        <begin position="79"/>
        <end position="262"/>
    </location>
</feature>
<reference evidence="10" key="1">
    <citation type="journal article" date="2011" name="J. Bacteriol.">
        <title>Genome sequences of eight morphologically diverse alphaproteobacteria.</title>
        <authorList>
            <consortium name="US DOE Joint Genome Institute"/>
            <person name="Brown P.J."/>
            <person name="Kysela D.T."/>
            <person name="Buechlein A."/>
            <person name="Hemmerich C."/>
            <person name="Brun Y.V."/>
        </authorList>
    </citation>
    <scope>NUCLEOTIDE SEQUENCE [LARGE SCALE GENOMIC DNA]</scope>
    <source>
        <strain evidence="10">ATCC 17100 / ATH 3.1.1 / DSM 162 / LMG 4299</strain>
    </source>
</reference>
<dbReference type="InterPro" id="IPR005769">
    <property type="entry name" value="PhnE/PtxC"/>
</dbReference>
<name>E3HYR0_RHOVT</name>
<comment type="similarity">
    <text evidence="7">Belongs to the binding-protein-dependent transport system permease family.</text>
</comment>
<evidence type="ECO:0000256" key="6">
    <source>
        <dbReference type="ARBA" id="ARBA00023136"/>
    </source>
</evidence>
<dbReference type="HOGENOM" id="CLU_064254_1_1_5"/>
<dbReference type="GO" id="GO:0005886">
    <property type="term" value="C:plasma membrane"/>
    <property type="evidence" value="ECO:0007669"/>
    <property type="project" value="UniProtKB-SubCell"/>
</dbReference>
<keyword evidence="4 7" id="KW-0812">Transmembrane</keyword>
<dbReference type="AlphaFoldDB" id="E3HYR0"/>
<feature type="transmembrane region" description="Helical" evidence="7">
    <location>
        <begin position="244"/>
        <end position="263"/>
    </location>
</feature>
<evidence type="ECO:0000313" key="10">
    <source>
        <dbReference type="Proteomes" id="UP000001399"/>
    </source>
</evidence>
<dbReference type="RefSeq" id="WP_013418205.1">
    <property type="nucleotide sequence ID" value="NC_014664.1"/>
</dbReference>
<comment type="subcellular location">
    <subcellularLocation>
        <location evidence="1 7">Cell membrane</location>
        <topology evidence="1 7">Multi-pass membrane protein</topology>
    </subcellularLocation>
</comment>
<proteinExistence type="inferred from homology"/>
<dbReference type="InterPro" id="IPR000515">
    <property type="entry name" value="MetI-like"/>
</dbReference>
<dbReference type="GO" id="GO:0015416">
    <property type="term" value="F:ABC-type phosphonate transporter activity"/>
    <property type="evidence" value="ECO:0007669"/>
    <property type="project" value="InterPro"/>
</dbReference>
<dbReference type="EMBL" id="CP002292">
    <property type="protein sequence ID" value="ADP69801.1"/>
    <property type="molecule type" value="Genomic_DNA"/>
</dbReference>
<keyword evidence="2 7" id="KW-0813">Transport</keyword>
<dbReference type="Gene3D" id="1.10.3720.10">
    <property type="entry name" value="MetI-like"/>
    <property type="match status" value="1"/>
</dbReference>
<evidence type="ECO:0000313" key="9">
    <source>
        <dbReference type="EMBL" id="ADP69801.1"/>
    </source>
</evidence>
<dbReference type="PANTHER" id="PTHR30043">
    <property type="entry name" value="PHOSPHONATES TRANSPORT SYSTEM PERMEASE PROTEIN"/>
    <property type="match status" value="1"/>
</dbReference>
<dbReference type="NCBIfam" id="TIGR01097">
    <property type="entry name" value="PhnE"/>
    <property type="match status" value="1"/>
</dbReference>
<protein>
    <submittedName>
        <fullName evidence="9">Phosphonate ABC transporter, inner membrane subunit</fullName>
    </submittedName>
</protein>
<keyword evidence="5 7" id="KW-1133">Transmembrane helix</keyword>
<dbReference type="PROSITE" id="PS50928">
    <property type="entry name" value="ABC_TM1"/>
    <property type="match status" value="1"/>
</dbReference>
<evidence type="ECO:0000256" key="3">
    <source>
        <dbReference type="ARBA" id="ARBA00022475"/>
    </source>
</evidence>
<dbReference type="KEGG" id="rva:Rvan_0519"/>
<feature type="transmembrane region" description="Helical" evidence="7">
    <location>
        <begin position="130"/>
        <end position="153"/>
    </location>
</feature>
<keyword evidence="10" id="KW-1185">Reference proteome</keyword>
<gene>
    <name evidence="9" type="ordered locus">Rvan_0519</name>
</gene>
<dbReference type="STRING" id="648757.Rvan_0519"/>
<accession>E3HYR0</accession>
<keyword evidence="3" id="KW-1003">Cell membrane</keyword>
<dbReference type="eggNOG" id="COG3639">
    <property type="taxonomic scope" value="Bacteria"/>
</dbReference>
<dbReference type="SUPFAM" id="SSF161098">
    <property type="entry name" value="MetI-like"/>
    <property type="match status" value="1"/>
</dbReference>
<evidence type="ECO:0000256" key="1">
    <source>
        <dbReference type="ARBA" id="ARBA00004651"/>
    </source>
</evidence>
<dbReference type="PANTHER" id="PTHR30043:SF1">
    <property type="entry name" value="ABC TRANSPORT SYSTEM PERMEASE PROTEIN P69"/>
    <property type="match status" value="1"/>
</dbReference>
<evidence type="ECO:0000259" key="8">
    <source>
        <dbReference type="PROSITE" id="PS50928"/>
    </source>
</evidence>
<feature type="transmembrane region" description="Helical" evidence="7">
    <location>
        <begin position="87"/>
        <end position="109"/>
    </location>
</feature>
<keyword evidence="6 7" id="KW-0472">Membrane</keyword>
<dbReference type="Proteomes" id="UP000001399">
    <property type="component" value="Chromosome"/>
</dbReference>
<dbReference type="Pfam" id="PF00528">
    <property type="entry name" value="BPD_transp_1"/>
    <property type="match status" value="1"/>
</dbReference>